<dbReference type="Proteomes" id="UP000499080">
    <property type="component" value="Unassembled WGS sequence"/>
</dbReference>
<proteinExistence type="predicted"/>
<sequence length="97" mass="11213">DILRNCLFLLNHKLHGIQYHRHLKFRNIPKSNLNYPTASSSTFLEQSNWSLDGRVQYNTKGWEECGPPAYSNGRNLRFLFLGVVPDNPIPVNRESTV</sequence>
<name>A0A4Y2WB92_ARAVE</name>
<protein>
    <submittedName>
        <fullName evidence="1">Uncharacterized protein</fullName>
    </submittedName>
</protein>
<organism evidence="1 2">
    <name type="scientific">Araneus ventricosus</name>
    <name type="common">Orbweaver spider</name>
    <name type="synonym">Epeira ventricosa</name>
    <dbReference type="NCBI Taxonomy" id="182803"/>
    <lineage>
        <taxon>Eukaryota</taxon>
        <taxon>Metazoa</taxon>
        <taxon>Ecdysozoa</taxon>
        <taxon>Arthropoda</taxon>
        <taxon>Chelicerata</taxon>
        <taxon>Arachnida</taxon>
        <taxon>Araneae</taxon>
        <taxon>Araneomorphae</taxon>
        <taxon>Entelegynae</taxon>
        <taxon>Araneoidea</taxon>
        <taxon>Araneidae</taxon>
        <taxon>Araneus</taxon>
    </lineage>
</organism>
<comment type="caution">
    <text evidence="1">The sequence shown here is derived from an EMBL/GenBank/DDBJ whole genome shotgun (WGS) entry which is preliminary data.</text>
</comment>
<feature type="non-terminal residue" evidence="1">
    <location>
        <position position="1"/>
    </location>
</feature>
<gene>
    <name evidence="1" type="ORF">AVEN_106878_1</name>
</gene>
<dbReference type="AlphaFoldDB" id="A0A4Y2WB92"/>
<accession>A0A4Y2WB92</accession>
<evidence type="ECO:0000313" key="1">
    <source>
        <dbReference type="EMBL" id="GBO34449.1"/>
    </source>
</evidence>
<keyword evidence="2" id="KW-1185">Reference proteome</keyword>
<reference evidence="1 2" key="1">
    <citation type="journal article" date="2019" name="Sci. Rep.">
        <title>Orb-weaving spider Araneus ventricosus genome elucidates the spidroin gene catalogue.</title>
        <authorList>
            <person name="Kono N."/>
            <person name="Nakamura H."/>
            <person name="Ohtoshi R."/>
            <person name="Moran D.A.P."/>
            <person name="Shinohara A."/>
            <person name="Yoshida Y."/>
            <person name="Fujiwara M."/>
            <person name="Mori M."/>
            <person name="Tomita M."/>
            <person name="Arakawa K."/>
        </authorList>
    </citation>
    <scope>NUCLEOTIDE SEQUENCE [LARGE SCALE GENOMIC DNA]</scope>
</reference>
<evidence type="ECO:0000313" key="2">
    <source>
        <dbReference type="Proteomes" id="UP000499080"/>
    </source>
</evidence>
<dbReference type="EMBL" id="BGPR01058273">
    <property type="protein sequence ID" value="GBO34449.1"/>
    <property type="molecule type" value="Genomic_DNA"/>
</dbReference>